<feature type="transmembrane region" description="Helical" evidence="7">
    <location>
        <begin position="250"/>
        <end position="275"/>
    </location>
</feature>
<feature type="region of interest" description="Disordered" evidence="6">
    <location>
        <begin position="1"/>
        <end position="32"/>
    </location>
</feature>
<dbReference type="PANTHER" id="PTHR43791">
    <property type="entry name" value="PERMEASE-RELATED"/>
    <property type="match status" value="1"/>
</dbReference>
<feature type="transmembrane region" description="Helical" evidence="7">
    <location>
        <begin position="295"/>
        <end position="313"/>
    </location>
</feature>
<evidence type="ECO:0000256" key="4">
    <source>
        <dbReference type="ARBA" id="ARBA00022989"/>
    </source>
</evidence>
<dbReference type="PANTHER" id="PTHR43791:SF48">
    <property type="entry name" value="TRANSPORTER, PUTATIVE (AFU_ORTHOLOGUE AFUA_4G01000)-RELATED"/>
    <property type="match status" value="1"/>
</dbReference>
<organism evidence="8 9">
    <name type="scientific">Coprinopsis marcescibilis</name>
    <name type="common">Agaric fungus</name>
    <name type="synonym">Psathyrella marcescibilis</name>
    <dbReference type="NCBI Taxonomy" id="230819"/>
    <lineage>
        <taxon>Eukaryota</taxon>
        <taxon>Fungi</taxon>
        <taxon>Dikarya</taxon>
        <taxon>Basidiomycota</taxon>
        <taxon>Agaricomycotina</taxon>
        <taxon>Agaricomycetes</taxon>
        <taxon>Agaricomycetidae</taxon>
        <taxon>Agaricales</taxon>
        <taxon>Agaricineae</taxon>
        <taxon>Psathyrellaceae</taxon>
        <taxon>Coprinopsis</taxon>
    </lineage>
</organism>
<evidence type="ECO:0000313" key="9">
    <source>
        <dbReference type="Proteomes" id="UP000307440"/>
    </source>
</evidence>
<dbReference type="GO" id="GO:0016020">
    <property type="term" value="C:membrane"/>
    <property type="evidence" value="ECO:0007669"/>
    <property type="project" value="UniProtKB-SubCell"/>
</dbReference>
<accession>A0A5C3LAG9</accession>
<dbReference type="OrthoDB" id="2962993at2759"/>
<dbReference type="Pfam" id="PF07690">
    <property type="entry name" value="MFS_1"/>
    <property type="match status" value="1"/>
</dbReference>
<evidence type="ECO:0000256" key="1">
    <source>
        <dbReference type="ARBA" id="ARBA00004141"/>
    </source>
</evidence>
<dbReference type="GO" id="GO:0022857">
    <property type="term" value="F:transmembrane transporter activity"/>
    <property type="evidence" value="ECO:0007669"/>
    <property type="project" value="InterPro"/>
</dbReference>
<keyword evidence="9" id="KW-1185">Reference proteome</keyword>
<protein>
    <submittedName>
        <fullName evidence="8">MFS general substrate transporter</fullName>
    </submittedName>
</protein>
<reference evidence="8 9" key="1">
    <citation type="journal article" date="2019" name="Nat. Ecol. Evol.">
        <title>Megaphylogeny resolves global patterns of mushroom evolution.</title>
        <authorList>
            <person name="Varga T."/>
            <person name="Krizsan K."/>
            <person name="Foldi C."/>
            <person name="Dima B."/>
            <person name="Sanchez-Garcia M."/>
            <person name="Sanchez-Ramirez S."/>
            <person name="Szollosi G.J."/>
            <person name="Szarkandi J.G."/>
            <person name="Papp V."/>
            <person name="Albert L."/>
            <person name="Andreopoulos W."/>
            <person name="Angelini C."/>
            <person name="Antonin V."/>
            <person name="Barry K.W."/>
            <person name="Bougher N.L."/>
            <person name="Buchanan P."/>
            <person name="Buyck B."/>
            <person name="Bense V."/>
            <person name="Catcheside P."/>
            <person name="Chovatia M."/>
            <person name="Cooper J."/>
            <person name="Damon W."/>
            <person name="Desjardin D."/>
            <person name="Finy P."/>
            <person name="Geml J."/>
            <person name="Haridas S."/>
            <person name="Hughes K."/>
            <person name="Justo A."/>
            <person name="Karasinski D."/>
            <person name="Kautmanova I."/>
            <person name="Kiss B."/>
            <person name="Kocsube S."/>
            <person name="Kotiranta H."/>
            <person name="LaButti K.M."/>
            <person name="Lechner B.E."/>
            <person name="Liimatainen K."/>
            <person name="Lipzen A."/>
            <person name="Lukacs Z."/>
            <person name="Mihaltcheva S."/>
            <person name="Morgado L.N."/>
            <person name="Niskanen T."/>
            <person name="Noordeloos M.E."/>
            <person name="Ohm R.A."/>
            <person name="Ortiz-Santana B."/>
            <person name="Ovrebo C."/>
            <person name="Racz N."/>
            <person name="Riley R."/>
            <person name="Savchenko A."/>
            <person name="Shiryaev A."/>
            <person name="Soop K."/>
            <person name="Spirin V."/>
            <person name="Szebenyi C."/>
            <person name="Tomsovsky M."/>
            <person name="Tulloss R.E."/>
            <person name="Uehling J."/>
            <person name="Grigoriev I.V."/>
            <person name="Vagvolgyi C."/>
            <person name="Papp T."/>
            <person name="Martin F.M."/>
            <person name="Miettinen O."/>
            <person name="Hibbett D.S."/>
            <person name="Nagy L.G."/>
        </authorList>
    </citation>
    <scope>NUCLEOTIDE SEQUENCE [LARGE SCALE GENOMIC DNA]</scope>
    <source>
        <strain evidence="8 9">CBS 121175</strain>
    </source>
</reference>
<dbReference type="EMBL" id="ML210148">
    <property type="protein sequence ID" value="TFK29612.1"/>
    <property type="molecule type" value="Genomic_DNA"/>
</dbReference>
<feature type="transmembrane region" description="Helical" evidence="7">
    <location>
        <begin position="70"/>
        <end position="86"/>
    </location>
</feature>
<evidence type="ECO:0000256" key="5">
    <source>
        <dbReference type="ARBA" id="ARBA00023136"/>
    </source>
</evidence>
<dbReference type="InterPro" id="IPR036259">
    <property type="entry name" value="MFS_trans_sf"/>
</dbReference>
<keyword evidence="2" id="KW-0813">Transport</keyword>
<dbReference type="FunFam" id="1.20.1250.20:FF:000013">
    <property type="entry name" value="MFS general substrate transporter"/>
    <property type="match status" value="1"/>
</dbReference>
<feature type="transmembrane region" description="Helical" evidence="7">
    <location>
        <begin position="320"/>
        <end position="338"/>
    </location>
</feature>
<feature type="compositionally biased region" description="Basic and acidic residues" evidence="6">
    <location>
        <begin position="1"/>
        <end position="14"/>
    </location>
</feature>
<evidence type="ECO:0000256" key="3">
    <source>
        <dbReference type="ARBA" id="ARBA00022692"/>
    </source>
</evidence>
<dbReference type="Gene3D" id="1.20.1250.20">
    <property type="entry name" value="MFS general substrate transporter like domains"/>
    <property type="match status" value="2"/>
</dbReference>
<evidence type="ECO:0000313" key="8">
    <source>
        <dbReference type="EMBL" id="TFK29612.1"/>
    </source>
</evidence>
<gene>
    <name evidence="8" type="ORF">FA15DRAFT_690932</name>
</gene>
<feature type="transmembrane region" description="Helical" evidence="7">
    <location>
        <begin position="186"/>
        <end position="204"/>
    </location>
</feature>
<evidence type="ECO:0000256" key="6">
    <source>
        <dbReference type="SAM" id="MobiDB-lite"/>
    </source>
</evidence>
<keyword evidence="5 7" id="KW-0472">Membrane</keyword>
<dbReference type="InterPro" id="IPR011701">
    <property type="entry name" value="MFS"/>
</dbReference>
<dbReference type="Proteomes" id="UP000307440">
    <property type="component" value="Unassembled WGS sequence"/>
</dbReference>
<proteinExistence type="predicted"/>
<keyword evidence="3 7" id="KW-0812">Transmembrane</keyword>
<feature type="transmembrane region" description="Helical" evidence="7">
    <location>
        <begin position="98"/>
        <end position="118"/>
    </location>
</feature>
<dbReference type="AlphaFoldDB" id="A0A5C3LAG9"/>
<feature type="transmembrane region" description="Helical" evidence="7">
    <location>
        <begin position="344"/>
        <end position="366"/>
    </location>
</feature>
<sequence>MDAHRAVDTIEKASVESPTSKGFKENDGSPSYEIDPEAERKLVRKLDWILLPLFTLICLEKDLGMQGYDFNIAMTVFYTFYIAADIPSNLILKRYGSIWLAILIIGFGLVALASAFVTSFTGLLVTRVFLGITEGGTLPGLVYILARYYKRKELVLRIGIFFGLSPSLSGAYFLRGRLITENISLNRMKGVVTTVVGIVLLFTMPGDPSTTRMLTEEERKLAIARLDADQAVKNQGRKEKTTWRLVGRSFNFTTVACTVCFLMLNLSFQGLSIFLPTIINSLGKYSTVQVQLRTVPPYLVSAVWSVVNAYASFRYQNRFLAIISSVLLMVIGYAISVATTDPHARYAACFLMVAGGGPSGPMFLTWGTENAAPDTMRAVASAAIPGIGAIGALISVWTYVPADAPNYYRGNSANLATSSTICILSLGLAFYLHRENQKRARGERDYRLENKTPEELEQLGCRHPQFKYQI</sequence>
<comment type="subcellular location">
    <subcellularLocation>
        <location evidence="1">Membrane</location>
        <topology evidence="1">Multi-pass membrane protein</topology>
    </subcellularLocation>
</comment>
<feature type="transmembrane region" description="Helical" evidence="7">
    <location>
        <begin position="412"/>
        <end position="432"/>
    </location>
</feature>
<feature type="transmembrane region" description="Helical" evidence="7">
    <location>
        <begin position="154"/>
        <end position="174"/>
    </location>
</feature>
<feature type="transmembrane region" description="Helical" evidence="7">
    <location>
        <begin position="378"/>
        <end position="400"/>
    </location>
</feature>
<evidence type="ECO:0000256" key="2">
    <source>
        <dbReference type="ARBA" id="ARBA00022448"/>
    </source>
</evidence>
<name>A0A5C3LAG9_COPMA</name>
<evidence type="ECO:0000256" key="7">
    <source>
        <dbReference type="SAM" id="Phobius"/>
    </source>
</evidence>
<feature type="transmembrane region" description="Helical" evidence="7">
    <location>
        <begin position="124"/>
        <end position="145"/>
    </location>
</feature>
<keyword evidence="4 7" id="KW-1133">Transmembrane helix</keyword>
<dbReference type="SUPFAM" id="SSF103473">
    <property type="entry name" value="MFS general substrate transporter"/>
    <property type="match status" value="1"/>
</dbReference>